<dbReference type="RefSeq" id="WP_205722884.1">
    <property type="nucleotide sequence ID" value="NZ_CP070608.1"/>
</dbReference>
<dbReference type="SMART" id="SM00086">
    <property type="entry name" value="PAC"/>
    <property type="match status" value="1"/>
</dbReference>
<keyword evidence="5 10" id="KW-0418">Kinase</keyword>
<feature type="coiled-coil region" evidence="6">
    <location>
        <begin position="314"/>
        <end position="348"/>
    </location>
</feature>
<dbReference type="InterPro" id="IPR036890">
    <property type="entry name" value="HATPase_C_sf"/>
</dbReference>
<evidence type="ECO:0000256" key="2">
    <source>
        <dbReference type="ARBA" id="ARBA00012438"/>
    </source>
</evidence>
<feature type="transmembrane region" description="Helical" evidence="7">
    <location>
        <begin position="57"/>
        <end position="74"/>
    </location>
</feature>
<sequence>MLKSPFYKKLYLGNNTEFDSISEEKRAILTGQLSLICILLSIFYFVVDAILGSTSSVPEYILLATIGVGSLLINRAGRTKIAKNFLMVGANVVVFITFEREFQGTGSFMFFISCMLGSFALFGFEGKKYAIALSLFSLLLFFIAYFVEFDFLPKTDFTAEEAQLNFVINFTVASTTAIVIIIFLLNLNTLAESDLIETTEELKSNKKRFELAIKGSSAGIWDWDIVNDRIFISPQLMTLLDYPDVKYANIDFDQIRRVIHPDDLKQFDLKLAEHLNEQKPFHAEMRFKRNDGSYVWVLDTGQAEWNEKGRAVRMVGTIVEVDDLKKAFKQLEEQNTLLEKTNEELDRFVYSTSHDLKAPLSSIQGLVNVAIKSKDEVEMTECLRMIENRVQTLNGFIAEIIDYSRNSRLDIALEKVNLRDLISELIEGLQFFDRSEQIHFDIQIDDDFTIKTDKGRLKIILNNLLANAIKYHDWSKDSQVIKVIAEDHNHSITVKVEDNGLGIDDELQDKIFNMFFRASEKSEGSGLGLYIAKEMVAKLNGTIGLKSEVGKGSCFFVNLPVHKV</sequence>
<feature type="domain" description="Histidine kinase" evidence="8">
    <location>
        <begin position="351"/>
        <end position="563"/>
    </location>
</feature>
<gene>
    <name evidence="10" type="ORF">JR347_04645</name>
</gene>
<evidence type="ECO:0000256" key="5">
    <source>
        <dbReference type="ARBA" id="ARBA00022777"/>
    </source>
</evidence>
<dbReference type="InterPro" id="IPR036097">
    <property type="entry name" value="HisK_dim/P_sf"/>
</dbReference>
<evidence type="ECO:0000256" key="4">
    <source>
        <dbReference type="ARBA" id="ARBA00022679"/>
    </source>
</evidence>
<dbReference type="CDD" id="cd00082">
    <property type="entry name" value="HisKA"/>
    <property type="match status" value="1"/>
</dbReference>
<dbReference type="Gene3D" id="3.30.565.10">
    <property type="entry name" value="Histidine kinase-like ATPase, C-terminal domain"/>
    <property type="match status" value="1"/>
</dbReference>
<dbReference type="SUPFAM" id="SSF55785">
    <property type="entry name" value="PYP-like sensor domain (PAS domain)"/>
    <property type="match status" value="1"/>
</dbReference>
<dbReference type="Gene3D" id="3.30.450.20">
    <property type="entry name" value="PAS domain"/>
    <property type="match status" value="1"/>
</dbReference>
<dbReference type="CDD" id="cd00130">
    <property type="entry name" value="PAS"/>
    <property type="match status" value="1"/>
</dbReference>
<dbReference type="Gene3D" id="1.10.287.130">
    <property type="match status" value="1"/>
</dbReference>
<feature type="transmembrane region" description="Helical" evidence="7">
    <location>
        <begin position="33"/>
        <end position="51"/>
    </location>
</feature>
<dbReference type="InterPro" id="IPR005467">
    <property type="entry name" value="His_kinase_dom"/>
</dbReference>
<evidence type="ECO:0000256" key="7">
    <source>
        <dbReference type="SAM" id="Phobius"/>
    </source>
</evidence>
<dbReference type="KEGG" id="fuv:JR347_04645"/>
<reference evidence="10" key="1">
    <citation type="submission" date="2021-02" db="EMBL/GenBank/DDBJ databases">
        <title>Fulvivirga sp. S481 isolated from sea water.</title>
        <authorList>
            <person name="Bae S.S."/>
            <person name="Baek K."/>
        </authorList>
    </citation>
    <scope>NUCLEOTIDE SEQUENCE</scope>
    <source>
        <strain evidence="10">S481</strain>
    </source>
</reference>
<evidence type="ECO:0000256" key="1">
    <source>
        <dbReference type="ARBA" id="ARBA00000085"/>
    </source>
</evidence>
<dbReference type="InterPro" id="IPR000700">
    <property type="entry name" value="PAS-assoc_C"/>
</dbReference>
<feature type="transmembrane region" description="Helical" evidence="7">
    <location>
        <begin position="104"/>
        <end position="122"/>
    </location>
</feature>
<keyword evidence="3" id="KW-0597">Phosphoprotein</keyword>
<dbReference type="FunFam" id="3.30.565.10:FF:000006">
    <property type="entry name" value="Sensor histidine kinase WalK"/>
    <property type="match status" value="1"/>
</dbReference>
<keyword evidence="11" id="KW-1185">Reference proteome</keyword>
<dbReference type="InterPro" id="IPR035965">
    <property type="entry name" value="PAS-like_dom_sf"/>
</dbReference>
<dbReference type="InterPro" id="IPR000014">
    <property type="entry name" value="PAS"/>
</dbReference>
<keyword evidence="7" id="KW-0472">Membrane</keyword>
<organism evidence="10 11">
    <name type="scientific">Fulvivirga lutea</name>
    <dbReference type="NCBI Taxonomy" id="2810512"/>
    <lineage>
        <taxon>Bacteria</taxon>
        <taxon>Pseudomonadati</taxon>
        <taxon>Bacteroidota</taxon>
        <taxon>Cytophagia</taxon>
        <taxon>Cytophagales</taxon>
        <taxon>Fulvivirgaceae</taxon>
        <taxon>Fulvivirga</taxon>
    </lineage>
</organism>
<dbReference type="InterPro" id="IPR001610">
    <property type="entry name" value="PAC"/>
</dbReference>
<dbReference type="Pfam" id="PF08447">
    <property type="entry name" value="PAS_3"/>
    <property type="match status" value="1"/>
</dbReference>
<keyword evidence="7" id="KW-1133">Transmembrane helix</keyword>
<dbReference type="Pfam" id="PF02518">
    <property type="entry name" value="HATPase_c"/>
    <property type="match status" value="1"/>
</dbReference>
<dbReference type="PROSITE" id="PS50113">
    <property type="entry name" value="PAC"/>
    <property type="match status" value="1"/>
</dbReference>
<dbReference type="SMART" id="SM00388">
    <property type="entry name" value="HisKA"/>
    <property type="match status" value="1"/>
</dbReference>
<dbReference type="SMART" id="SM00387">
    <property type="entry name" value="HATPase_c"/>
    <property type="match status" value="1"/>
</dbReference>
<evidence type="ECO:0000313" key="11">
    <source>
        <dbReference type="Proteomes" id="UP000662783"/>
    </source>
</evidence>
<feature type="transmembrane region" description="Helical" evidence="7">
    <location>
        <begin position="167"/>
        <end position="187"/>
    </location>
</feature>
<dbReference type="InterPro" id="IPR003594">
    <property type="entry name" value="HATPase_dom"/>
</dbReference>
<dbReference type="Proteomes" id="UP000662783">
    <property type="component" value="Chromosome"/>
</dbReference>
<dbReference type="PROSITE" id="PS50109">
    <property type="entry name" value="HIS_KIN"/>
    <property type="match status" value="1"/>
</dbReference>
<comment type="catalytic activity">
    <reaction evidence="1">
        <text>ATP + protein L-histidine = ADP + protein N-phospho-L-histidine.</text>
        <dbReference type="EC" id="2.7.13.3"/>
    </reaction>
</comment>
<keyword evidence="6" id="KW-0175">Coiled coil</keyword>
<feature type="transmembrane region" description="Helical" evidence="7">
    <location>
        <begin position="81"/>
        <end position="98"/>
    </location>
</feature>
<evidence type="ECO:0000256" key="6">
    <source>
        <dbReference type="SAM" id="Coils"/>
    </source>
</evidence>
<evidence type="ECO:0000259" key="9">
    <source>
        <dbReference type="PROSITE" id="PS50113"/>
    </source>
</evidence>
<evidence type="ECO:0000256" key="3">
    <source>
        <dbReference type="ARBA" id="ARBA00022553"/>
    </source>
</evidence>
<keyword evidence="7" id="KW-0812">Transmembrane</keyword>
<dbReference type="AlphaFoldDB" id="A0A974WHR9"/>
<dbReference type="NCBIfam" id="TIGR00229">
    <property type="entry name" value="sensory_box"/>
    <property type="match status" value="1"/>
</dbReference>
<proteinExistence type="predicted"/>
<dbReference type="EMBL" id="CP070608">
    <property type="protein sequence ID" value="QSE98370.1"/>
    <property type="molecule type" value="Genomic_DNA"/>
</dbReference>
<feature type="domain" description="PAC" evidence="9">
    <location>
        <begin position="281"/>
        <end position="333"/>
    </location>
</feature>
<dbReference type="InterPro" id="IPR003661">
    <property type="entry name" value="HisK_dim/P_dom"/>
</dbReference>
<keyword evidence="4" id="KW-0808">Transferase</keyword>
<name>A0A974WHR9_9BACT</name>
<protein>
    <recommendedName>
        <fullName evidence="2">histidine kinase</fullName>
        <ecNumber evidence="2">2.7.13.3</ecNumber>
    </recommendedName>
</protein>
<dbReference type="InterPro" id="IPR052162">
    <property type="entry name" value="Sensor_kinase/Photoreceptor"/>
</dbReference>
<dbReference type="EC" id="2.7.13.3" evidence="2"/>
<dbReference type="InterPro" id="IPR013655">
    <property type="entry name" value="PAS_fold_3"/>
</dbReference>
<dbReference type="Pfam" id="PF00512">
    <property type="entry name" value="HisKA"/>
    <property type="match status" value="1"/>
</dbReference>
<evidence type="ECO:0000259" key="8">
    <source>
        <dbReference type="PROSITE" id="PS50109"/>
    </source>
</evidence>
<dbReference type="SUPFAM" id="SSF55874">
    <property type="entry name" value="ATPase domain of HSP90 chaperone/DNA topoisomerase II/histidine kinase"/>
    <property type="match status" value="1"/>
</dbReference>
<dbReference type="PANTHER" id="PTHR43304">
    <property type="entry name" value="PHYTOCHROME-LIKE PROTEIN CPH1"/>
    <property type="match status" value="1"/>
</dbReference>
<dbReference type="InterPro" id="IPR004358">
    <property type="entry name" value="Sig_transdc_His_kin-like_C"/>
</dbReference>
<dbReference type="PANTHER" id="PTHR43304:SF1">
    <property type="entry name" value="PAC DOMAIN-CONTAINING PROTEIN"/>
    <property type="match status" value="1"/>
</dbReference>
<accession>A0A974WHR9</accession>
<dbReference type="GO" id="GO:0000155">
    <property type="term" value="F:phosphorelay sensor kinase activity"/>
    <property type="evidence" value="ECO:0007669"/>
    <property type="project" value="InterPro"/>
</dbReference>
<evidence type="ECO:0000313" key="10">
    <source>
        <dbReference type="EMBL" id="QSE98370.1"/>
    </source>
</evidence>
<dbReference type="PRINTS" id="PR00344">
    <property type="entry name" value="BCTRLSENSOR"/>
</dbReference>
<feature type="transmembrane region" description="Helical" evidence="7">
    <location>
        <begin position="129"/>
        <end position="147"/>
    </location>
</feature>
<dbReference type="SUPFAM" id="SSF47384">
    <property type="entry name" value="Homodimeric domain of signal transducing histidine kinase"/>
    <property type="match status" value="1"/>
</dbReference>